<dbReference type="PANTHER" id="PTHR23028">
    <property type="entry name" value="ACETYLTRANSFERASE"/>
    <property type="match status" value="1"/>
</dbReference>
<gene>
    <name evidence="2" type="ORF">GHT07_06080</name>
</gene>
<keyword evidence="1" id="KW-0812">Transmembrane</keyword>
<protein>
    <recommendedName>
        <fullName evidence="4">Acyltransferase family protein</fullName>
    </recommendedName>
</protein>
<dbReference type="OrthoDB" id="9814807at2"/>
<feature type="transmembrane region" description="Helical" evidence="1">
    <location>
        <begin position="54"/>
        <end position="71"/>
    </location>
</feature>
<dbReference type="RefSeq" id="WP_153584171.1">
    <property type="nucleotide sequence ID" value="NZ_WJBU01000005.1"/>
</dbReference>
<evidence type="ECO:0000313" key="2">
    <source>
        <dbReference type="EMBL" id="MRD46835.1"/>
    </source>
</evidence>
<comment type="caution">
    <text evidence="2">The sequence shown here is derived from an EMBL/GenBank/DDBJ whole genome shotgun (WGS) entry which is preliminary data.</text>
</comment>
<dbReference type="EMBL" id="WJBU01000005">
    <property type="protein sequence ID" value="MRD46835.1"/>
    <property type="molecule type" value="Genomic_DNA"/>
</dbReference>
<sequence length="191" mass="20620">MQRSHEIDALRGLAIISVLLAHFRVLVPVDWAIYDWFRIVAYMIAPRFAARIPLGRILCIALLLMLLAVPARILTSGVAYTVVGLLGGGVVLIGLAGKGWVPDPAGVLSWIGRRSYGLYLAHGPCIAATLELQLPAPARVVVWLALTLGVTELLYRYVELPLIAQGKRRAQALEAHPRLDTQAAATSKASA</sequence>
<name>A0A844ARG9_9BURK</name>
<proteinExistence type="predicted"/>
<dbReference type="PANTHER" id="PTHR23028:SF53">
    <property type="entry name" value="ACYL_TRANSF_3 DOMAIN-CONTAINING PROTEIN"/>
    <property type="match status" value="1"/>
</dbReference>
<keyword evidence="1" id="KW-0472">Membrane</keyword>
<dbReference type="GO" id="GO:0000271">
    <property type="term" value="P:polysaccharide biosynthetic process"/>
    <property type="evidence" value="ECO:0007669"/>
    <property type="project" value="TreeGrafter"/>
</dbReference>
<evidence type="ECO:0000313" key="3">
    <source>
        <dbReference type="Proteomes" id="UP000487350"/>
    </source>
</evidence>
<dbReference type="GO" id="GO:0016020">
    <property type="term" value="C:membrane"/>
    <property type="evidence" value="ECO:0007669"/>
    <property type="project" value="TreeGrafter"/>
</dbReference>
<feature type="transmembrane region" description="Helical" evidence="1">
    <location>
        <begin position="78"/>
        <end position="97"/>
    </location>
</feature>
<organism evidence="2 3">
    <name type="scientific">Caenimonas koreensis DSM 17982</name>
    <dbReference type="NCBI Taxonomy" id="1121255"/>
    <lineage>
        <taxon>Bacteria</taxon>
        <taxon>Pseudomonadati</taxon>
        <taxon>Pseudomonadota</taxon>
        <taxon>Betaproteobacteria</taxon>
        <taxon>Burkholderiales</taxon>
        <taxon>Comamonadaceae</taxon>
        <taxon>Caenimonas</taxon>
    </lineage>
</organism>
<dbReference type="AlphaFoldDB" id="A0A844ARG9"/>
<evidence type="ECO:0008006" key="4">
    <source>
        <dbReference type="Google" id="ProtNLM"/>
    </source>
</evidence>
<keyword evidence="1" id="KW-1133">Transmembrane helix</keyword>
<evidence type="ECO:0000256" key="1">
    <source>
        <dbReference type="SAM" id="Phobius"/>
    </source>
</evidence>
<feature type="transmembrane region" description="Helical" evidence="1">
    <location>
        <begin position="12"/>
        <end position="34"/>
    </location>
</feature>
<dbReference type="Proteomes" id="UP000487350">
    <property type="component" value="Unassembled WGS sequence"/>
</dbReference>
<keyword evidence="3" id="KW-1185">Reference proteome</keyword>
<reference evidence="2 3" key="1">
    <citation type="submission" date="2019-11" db="EMBL/GenBank/DDBJ databases">
        <title>Caenimonas koreensis gen. nov., sp. nov., isolated from activated sludge.</title>
        <authorList>
            <person name="Seung H.R."/>
        </authorList>
    </citation>
    <scope>NUCLEOTIDE SEQUENCE [LARGE SCALE GENOMIC DNA]</scope>
    <source>
        <strain evidence="2 3">EMB320</strain>
    </source>
</reference>
<accession>A0A844ARG9</accession>
<feature type="transmembrane region" description="Helical" evidence="1">
    <location>
        <begin position="140"/>
        <end position="158"/>
    </location>
</feature>
<dbReference type="InterPro" id="IPR050879">
    <property type="entry name" value="Acyltransferase_3"/>
</dbReference>